<keyword evidence="2" id="KW-0808">Transferase</keyword>
<keyword evidence="4" id="KW-1185">Reference proteome</keyword>
<evidence type="ECO:0000313" key="3">
    <source>
        <dbReference type="EMBL" id="KAF9687814.1"/>
    </source>
</evidence>
<keyword evidence="2" id="KW-0328">Glycosyltransferase</keyword>
<dbReference type="PANTHER" id="PTHR48047:SF135">
    <property type="entry name" value="GLYCOSYLTRANSFERASE"/>
    <property type="match status" value="1"/>
</dbReference>
<dbReference type="Proteomes" id="UP000657918">
    <property type="component" value="Unassembled WGS sequence"/>
</dbReference>
<dbReference type="OrthoDB" id="1811230at2759"/>
<protein>
    <submittedName>
        <fullName evidence="3">Uncharacterized protein</fullName>
    </submittedName>
</protein>
<evidence type="ECO:0000313" key="4">
    <source>
        <dbReference type="Proteomes" id="UP000657918"/>
    </source>
</evidence>
<dbReference type="AlphaFoldDB" id="A0A835N7Z9"/>
<evidence type="ECO:0000256" key="1">
    <source>
        <dbReference type="ARBA" id="ARBA00009995"/>
    </source>
</evidence>
<reference evidence="3 4" key="1">
    <citation type="submission" date="2020-10" db="EMBL/GenBank/DDBJ databases">
        <title>Plant Genome Project.</title>
        <authorList>
            <person name="Zhang R.-G."/>
        </authorList>
    </citation>
    <scope>NUCLEOTIDE SEQUENCE [LARGE SCALE GENOMIC DNA]</scope>
    <source>
        <strain evidence="3">FAFU-HL-1</strain>
        <tissue evidence="3">Leaf</tissue>
    </source>
</reference>
<dbReference type="GO" id="GO:0035251">
    <property type="term" value="F:UDP-glucosyltransferase activity"/>
    <property type="evidence" value="ECO:0007669"/>
    <property type="project" value="TreeGrafter"/>
</dbReference>
<name>A0A835N7Z9_9ROSI</name>
<organism evidence="3 4">
    <name type="scientific">Salix dunnii</name>
    <dbReference type="NCBI Taxonomy" id="1413687"/>
    <lineage>
        <taxon>Eukaryota</taxon>
        <taxon>Viridiplantae</taxon>
        <taxon>Streptophyta</taxon>
        <taxon>Embryophyta</taxon>
        <taxon>Tracheophyta</taxon>
        <taxon>Spermatophyta</taxon>
        <taxon>Magnoliopsida</taxon>
        <taxon>eudicotyledons</taxon>
        <taxon>Gunneridae</taxon>
        <taxon>Pentapetalae</taxon>
        <taxon>rosids</taxon>
        <taxon>fabids</taxon>
        <taxon>Malpighiales</taxon>
        <taxon>Salicaceae</taxon>
        <taxon>Saliceae</taxon>
        <taxon>Salix</taxon>
    </lineage>
</organism>
<proteinExistence type="inferred from homology"/>
<evidence type="ECO:0000256" key="2">
    <source>
        <dbReference type="ARBA" id="ARBA00022676"/>
    </source>
</evidence>
<accession>A0A835N7Z9</accession>
<comment type="caution">
    <text evidence="3">The sequence shown here is derived from an EMBL/GenBank/DDBJ whole genome shotgun (WGS) entry which is preliminary data.</text>
</comment>
<comment type="similarity">
    <text evidence="1">Belongs to the UDP-glycosyltransferase family.</text>
</comment>
<dbReference type="Gene3D" id="3.40.50.2000">
    <property type="entry name" value="Glycogen Phosphorylase B"/>
    <property type="match status" value="1"/>
</dbReference>
<dbReference type="SUPFAM" id="SSF53756">
    <property type="entry name" value="UDP-Glycosyltransferase/glycogen phosphorylase"/>
    <property type="match status" value="1"/>
</dbReference>
<sequence length="188" mass="21117">MYGLTCVVSDGFFPWSTDAASLCGITRFVFHGTCFFSSCAIECVSLYQPHKMTESGYADHYRKVLGRKAWHTGPFWLWSCAVENKAKRGKEALVDEHECLKWLGSKKANSAVYVCFGIGCWDFKNGSNRWWAAVVGDSMKREGSNSYYGRSNCIAMKLGEMAARSVEEGWTSPDFNAFIEELKSENCS</sequence>
<dbReference type="PANTHER" id="PTHR48047">
    <property type="entry name" value="GLYCOSYLTRANSFERASE"/>
    <property type="match status" value="1"/>
</dbReference>
<gene>
    <name evidence="3" type="ORF">SADUNF_Sadunf02G0132200</name>
</gene>
<dbReference type="EMBL" id="JADGMS010000002">
    <property type="protein sequence ID" value="KAF9687814.1"/>
    <property type="molecule type" value="Genomic_DNA"/>
</dbReference>